<sequence length="342" mass="38301">MSWWVVVAAAIVVVVVAWVATNWLLGEAASAKDPGAARVDAIKTGLGIGAGTTGIFALLLAVRRQWHSESDATEKNVTELYTKAADQLGSAEAPVRLAGLYALERLAHNNPGQRQSIVNVICAYLRMPFTPPNPAPATDDPEQQERTQEREVRLAGQRILQDHVDPQNRGKFWADIDLDLTNAHLIDFGLSGRRLRRVRFNGATFNGPASFDDATFTGPAVFSEAIFTDLAAFVDATFAGSASFLEATFTGEGMVPQRNLHRRRVVRRRDFHRRGMVLRRDLHQQCSIRRGDFHRPSLIRGSDLHRPRLVHRRDLHQQGLVRQRDLHRQGPIRPGDLRRWSP</sequence>
<organism evidence="2 3">
    <name type="scientific">Amycolatopsis iheyensis</name>
    <dbReference type="NCBI Taxonomy" id="2945988"/>
    <lineage>
        <taxon>Bacteria</taxon>
        <taxon>Bacillati</taxon>
        <taxon>Actinomycetota</taxon>
        <taxon>Actinomycetes</taxon>
        <taxon>Pseudonocardiales</taxon>
        <taxon>Pseudonocardiaceae</taxon>
        <taxon>Amycolatopsis</taxon>
    </lineage>
</organism>
<reference evidence="2" key="1">
    <citation type="submission" date="2022-06" db="EMBL/GenBank/DDBJ databases">
        <title>Amycolatopsis iheyaensis sp. nov., a new species of the genus Amycolatopsis isolated from soil in Iheya island, Japan.</title>
        <authorList>
            <person name="Ngamcharungchit C."/>
            <person name="Kanto H."/>
            <person name="Take A."/>
            <person name="Intra B."/>
            <person name="Matsumoto A."/>
            <person name="Panbangred W."/>
            <person name="Inahashi Y."/>
        </authorList>
    </citation>
    <scope>NUCLEOTIDE SEQUENCE</scope>
    <source>
        <strain evidence="2">OK19-0408</strain>
    </source>
</reference>
<dbReference type="Gene3D" id="2.160.20.80">
    <property type="entry name" value="E3 ubiquitin-protein ligase SopA"/>
    <property type="match status" value="1"/>
</dbReference>
<dbReference type="InterPro" id="IPR001646">
    <property type="entry name" value="5peptide_repeat"/>
</dbReference>
<dbReference type="Pfam" id="PF13576">
    <property type="entry name" value="Pentapeptide_3"/>
    <property type="match status" value="1"/>
</dbReference>
<feature type="transmembrane region" description="Helical" evidence="1">
    <location>
        <begin position="41"/>
        <end position="62"/>
    </location>
</feature>
<dbReference type="SUPFAM" id="SSF141571">
    <property type="entry name" value="Pentapeptide repeat-like"/>
    <property type="match status" value="1"/>
</dbReference>
<dbReference type="AlphaFoldDB" id="A0A9X2SMP9"/>
<dbReference type="EMBL" id="JAMXQV010000014">
    <property type="protein sequence ID" value="MCR6486161.1"/>
    <property type="molecule type" value="Genomic_DNA"/>
</dbReference>
<gene>
    <name evidence="2" type="ORF">M8542_25360</name>
</gene>
<comment type="caution">
    <text evidence="2">The sequence shown here is derived from an EMBL/GenBank/DDBJ whole genome shotgun (WGS) entry which is preliminary data.</text>
</comment>
<evidence type="ECO:0000313" key="2">
    <source>
        <dbReference type="EMBL" id="MCR6486161.1"/>
    </source>
</evidence>
<keyword evidence="1" id="KW-1133">Transmembrane helix</keyword>
<name>A0A9X2SMP9_9PSEU</name>
<proteinExistence type="predicted"/>
<accession>A0A9X2SMP9</accession>
<keyword evidence="1" id="KW-0472">Membrane</keyword>
<keyword evidence="3" id="KW-1185">Reference proteome</keyword>
<keyword evidence="1" id="KW-0812">Transmembrane</keyword>
<evidence type="ECO:0000256" key="1">
    <source>
        <dbReference type="SAM" id="Phobius"/>
    </source>
</evidence>
<dbReference type="Proteomes" id="UP001144096">
    <property type="component" value="Unassembled WGS sequence"/>
</dbReference>
<evidence type="ECO:0000313" key="3">
    <source>
        <dbReference type="Proteomes" id="UP001144096"/>
    </source>
</evidence>
<protein>
    <submittedName>
        <fullName evidence="2">Pentapeptide repeat-containing protein</fullName>
    </submittedName>
</protein>